<organism evidence="1 2">
    <name type="scientific">Tagetes erecta</name>
    <name type="common">African marigold</name>
    <dbReference type="NCBI Taxonomy" id="13708"/>
    <lineage>
        <taxon>Eukaryota</taxon>
        <taxon>Viridiplantae</taxon>
        <taxon>Streptophyta</taxon>
        <taxon>Embryophyta</taxon>
        <taxon>Tracheophyta</taxon>
        <taxon>Spermatophyta</taxon>
        <taxon>Magnoliopsida</taxon>
        <taxon>eudicotyledons</taxon>
        <taxon>Gunneridae</taxon>
        <taxon>Pentapetalae</taxon>
        <taxon>asterids</taxon>
        <taxon>campanulids</taxon>
        <taxon>Asterales</taxon>
        <taxon>Asteraceae</taxon>
        <taxon>Asteroideae</taxon>
        <taxon>Heliantheae alliance</taxon>
        <taxon>Tageteae</taxon>
        <taxon>Tagetes</taxon>
    </lineage>
</organism>
<dbReference type="AlphaFoldDB" id="A0AAD8K437"/>
<accession>A0AAD8K437</accession>
<evidence type="ECO:0000313" key="1">
    <source>
        <dbReference type="EMBL" id="KAK1416019.1"/>
    </source>
</evidence>
<evidence type="ECO:0000313" key="2">
    <source>
        <dbReference type="Proteomes" id="UP001229421"/>
    </source>
</evidence>
<sequence>MEDHEWYSLSDAKSVKKHKIKINGDIKPVKKHGTKETFVSLNLVEGCGSGRVESAGMQVGQGYGRGRGRGHQPNVVVKDGMQVVEKGFGRAYLVTLAIKRFRYFTRFYHHRKNNFIFEQNKVSNLHGINHCNNFISLHLISFTAK</sequence>
<comment type="caution">
    <text evidence="1">The sequence shown here is derived from an EMBL/GenBank/DDBJ whole genome shotgun (WGS) entry which is preliminary data.</text>
</comment>
<name>A0AAD8K437_TARER</name>
<reference evidence="1" key="1">
    <citation type="journal article" date="2023" name="bioRxiv">
        <title>Improved chromosome-level genome assembly for marigold (Tagetes erecta).</title>
        <authorList>
            <person name="Jiang F."/>
            <person name="Yuan L."/>
            <person name="Wang S."/>
            <person name="Wang H."/>
            <person name="Xu D."/>
            <person name="Wang A."/>
            <person name="Fan W."/>
        </authorList>
    </citation>
    <scope>NUCLEOTIDE SEQUENCE</scope>
    <source>
        <strain evidence="1">WSJ</strain>
        <tissue evidence="1">Leaf</tissue>
    </source>
</reference>
<keyword evidence="2" id="KW-1185">Reference proteome</keyword>
<proteinExistence type="predicted"/>
<gene>
    <name evidence="1" type="ORF">QVD17_31807</name>
</gene>
<protein>
    <submittedName>
        <fullName evidence="1">Uncharacterized protein</fullName>
    </submittedName>
</protein>
<dbReference type="Proteomes" id="UP001229421">
    <property type="component" value="Unassembled WGS sequence"/>
</dbReference>
<dbReference type="EMBL" id="JAUHHV010000008">
    <property type="protein sequence ID" value="KAK1416019.1"/>
    <property type="molecule type" value="Genomic_DNA"/>
</dbReference>